<evidence type="ECO:0000256" key="1">
    <source>
        <dbReference type="ARBA" id="ARBA00004123"/>
    </source>
</evidence>
<evidence type="ECO:0000256" key="12">
    <source>
        <dbReference type="PROSITE-ProRule" id="PRU00035"/>
    </source>
</evidence>
<dbReference type="Gene3D" id="1.20.920.10">
    <property type="entry name" value="Bromodomain-like"/>
    <property type="match status" value="1"/>
</dbReference>
<organism evidence="20 21">
    <name type="scientific">Mortierella alpina</name>
    <name type="common">Oleaginous fungus</name>
    <name type="synonym">Mortierella renispora</name>
    <dbReference type="NCBI Taxonomy" id="64518"/>
    <lineage>
        <taxon>Eukaryota</taxon>
        <taxon>Fungi</taxon>
        <taxon>Fungi incertae sedis</taxon>
        <taxon>Mucoromycota</taxon>
        <taxon>Mortierellomycotina</taxon>
        <taxon>Mortierellomycetes</taxon>
        <taxon>Mortierellales</taxon>
        <taxon>Mortierellaceae</taxon>
        <taxon>Mortierella</taxon>
    </lineage>
</organism>
<dbReference type="SMART" id="SM00249">
    <property type="entry name" value="PHD"/>
    <property type="match status" value="2"/>
</dbReference>
<dbReference type="InterPro" id="IPR013087">
    <property type="entry name" value="Znf_C2H2_type"/>
</dbReference>
<dbReference type="Pfam" id="PF13832">
    <property type="entry name" value="zf-HC5HC2H_2"/>
    <property type="match status" value="1"/>
</dbReference>
<feature type="transmembrane region" description="Helical" evidence="15">
    <location>
        <begin position="619"/>
        <end position="641"/>
    </location>
</feature>
<gene>
    <name evidence="20" type="ORF">KVV02_000151</name>
</gene>
<evidence type="ECO:0000259" key="16">
    <source>
        <dbReference type="PROSITE" id="PS50014"/>
    </source>
</evidence>
<dbReference type="InterPro" id="IPR019542">
    <property type="entry name" value="Enhancer_polycomb-like_N"/>
</dbReference>
<comment type="subcellular location">
    <subcellularLocation>
        <location evidence="2">Membrane</location>
    </subcellularLocation>
    <subcellularLocation>
        <location evidence="1">Nucleus</location>
    </subcellularLocation>
</comment>
<feature type="compositionally biased region" description="Polar residues" evidence="14">
    <location>
        <begin position="36"/>
        <end position="51"/>
    </location>
</feature>
<dbReference type="CDD" id="cd04369">
    <property type="entry name" value="Bromodomain"/>
    <property type="match status" value="1"/>
</dbReference>
<proteinExistence type="predicted"/>
<dbReference type="PROSITE" id="PS51805">
    <property type="entry name" value="EPHD"/>
    <property type="match status" value="1"/>
</dbReference>
<feature type="transmembrane region" description="Helical" evidence="15">
    <location>
        <begin position="501"/>
        <end position="524"/>
    </location>
</feature>
<feature type="compositionally biased region" description="Basic and acidic residues" evidence="14">
    <location>
        <begin position="2123"/>
        <end position="2132"/>
    </location>
</feature>
<comment type="caution">
    <text evidence="20">The sequence shown here is derived from an EMBL/GenBank/DDBJ whole genome shotgun (WGS) entry which is preliminary data.</text>
</comment>
<feature type="region of interest" description="Disordered" evidence="14">
    <location>
        <begin position="159"/>
        <end position="180"/>
    </location>
</feature>
<dbReference type="PROSITE" id="PS01359">
    <property type="entry name" value="ZF_PHD_1"/>
    <property type="match status" value="1"/>
</dbReference>
<keyword evidence="7" id="KW-0862">Zinc</keyword>
<feature type="compositionally biased region" description="Basic and acidic residues" evidence="14">
    <location>
        <begin position="907"/>
        <end position="916"/>
    </location>
</feature>
<dbReference type="PROSITE" id="PS50812">
    <property type="entry name" value="PWWP"/>
    <property type="match status" value="1"/>
</dbReference>
<dbReference type="InterPro" id="IPR036427">
    <property type="entry name" value="Bromodomain-like_sf"/>
</dbReference>
<dbReference type="FunFam" id="3.30.40.10:FF:000008">
    <property type="entry name" value="Bromodomain containing 1, isoform CRA_a"/>
    <property type="match status" value="1"/>
</dbReference>
<feature type="compositionally biased region" description="Polar residues" evidence="14">
    <location>
        <begin position="127"/>
        <end position="138"/>
    </location>
</feature>
<keyword evidence="6 13" id="KW-0863">Zinc-finger</keyword>
<dbReference type="Gene3D" id="2.30.30.140">
    <property type="match status" value="1"/>
</dbReference>
<dbReference type="PANTHER" id="PTHR13793">
    <property type="entry name" value="PHD FINGER PROTEINS"/>
    <property type="match status" value="1"/>
</dbReference>
<dbReference type="CDD" id="cd15492">
    <property type="entry name" value="PHD_BRPF_JADE_like"/>
    <property type="match status" value="1"/>
</dbReference>
<keyword evidence="8 15" id="KW-1133">Transmembrane helix</keyword>
<evidence type="ECO:0000256" key="9">
    <source>
        <dbReference type="ARBA" id="ARBA00023117"/>
    </source>
</evidence>
<feature type="domain" description="PWWP" evidence="18">
    <location>
        <begin position="2294"/>
        <end position="2356"/>
    </location>
</feature>
<dbReference type="InterPro" id="IPR050701">
    <property type="entry name" value="Histone_Mod_Regulator"/>
</dbReference>
<dbReference type="FunFam" id="3.30.40.10:FF:000007">
    <property type="entry name" value="Bromodomain containing 1, isoform CRA_b"/>
    <property type="match status" value="1"/>
</dbReference>
<evidence type="ECO:0000256" key="2">
    <source>
        <dbReference type="ARBA" id="ARBA00004370"/>
    </source>
</evidence>
<keyword evidence="9 12" id="KW-0103">Bromodomain</keyword>
<feature type="domain" description="PHD-type" evidence="19">
    <location>
        <begin position="1297"/>
        <end position="1415"/>
    </location>
</feature>
<feature type="compositionally biased region" description="Low complexity" evidence="14">
    <location>
        <begin position="1821"/>
        <end position="1843"/>
    </location>
</feature>
<dbReference type="PROSITE" id="PS50014">
    <property type="entry name" value="BROMODOMAIN_2"/>
    <property type="match status" value="1"/>
</dbReference>
<feature type="transmembrane region" description="Helical" evidence="15">
    <location>
        <begin position="595"/>
        <end position="613"/>
    </location>
</feature>
<feature type="compositionally biased region" description="Polar residues" evidence="14">
    <location>
        <begin position="2133"/>
        <end position="2142"/>
    </location>
</feature>
<reference evidence="20" key="1">
    <citation type="submission" date="2021-07" db="EMBL/GenBank/DDBJ databases">
        <title>Draft genome of Mortierella alpina, strain LL118, isolated from an aspen leaf litter sample.</title>
        <authorList>
            <person name="Yang S."/>
            <person name="Vinatzer B.A."/>
        </authorList>
    </citation>
    <scope>NUCLEOTIDE SEQUENCE</scope>
    <source>
        <strain evidence="20">LL118</strain>
    </source>
</reference>
<dbReference type="Pfam" id="PF01490">
    <property type="entry name" value="Aa_trans"/>
    <property type="match status" value="1"/>
</dbReference>
<protein>
    <submittedName>
        <fullName evidence="20">Uncharacterized protein</fullName>
    </submittedName>
</protein>
<feature type="region of interest" description="Disordered" evidence="14">
    <location>
        <begin position="33"/>
        <end position="60"/>
    </location>
</feature>
<feature type="region of interest" description="Disordered" evidence="14">
    <location>
        <begin position="776"/>
        <end position="818"/>
    </location>
</feature>
<dbReference type="InterPro" id="IPR019786">
    <property type="entry name" value="Zinc_finger_PHD-type_CS"/>
</dbReference>
<dbReference type="Gene3D" id="3.30.40.10">
    <property type="entry name" value="Zinc/RING finger domain, C3HC4 (zinc finger)"/>
    <property type="match status" value="2"/>
</dbReference>
<dbReference type="PRINTS" id="PR00503">
    <property type="entry name" value="BROMODOMAIN"/>
</dbReference>
<feature type="transmembrane region" description="Helical" evidence="15">
    <location>
        <begin position="317"/>
        <end position="338"/>
    </location>
</feature>
<evidence type="ECO:0000256" key="14">
    <source>
        <dbReference type="SAM" id="MobiDB-lite"/>
    </source>
</evidence>
<dbReference type="InterPro" id="IPR000313">
    <property type="entry name" value="PWWP_dom"/>
</dbReference>
<dbReference type="Proteomes" id="UP000717515">
    <property type="component" value="Unassembled WGS sequence"/>
</dbReference>
<evidence type="ECO:0000256" key="11">
    <source>
        <dbReference type="ARBA" id="ARBA00023242"/>
    </source>
</evidence>
<feature type="transmembrane region" description="Helical" evidence="15">
    <location>
        <begin position="425"/>
        <end position="444"/>
    </location>
</feature>
<dbReference type="GO" id="GO:0008270">
    <property type="term" value="F:zinc ion binding"/>
    <property type="evidence" value="ECO:0007669"/>
    <property type="project" value="UniProtKB-KW"/>
</dbReference>
<evidence type="ECO:0000256" key="5">
    <source>
        <dbReference type="ARBA" id="ARBA00022737"/>
    </source>
</evidence>
<feature type="compositionally biased region" description="Basic and acidic residues" evidence="14">
    <location>
        <begin position="1027"/>
        <end position="1050"/>
    </location>
</feature>
<dbReference type="InterPro" id="IPR011011">
    <property type="entry name" value="Znf_FYVE_PHD"/>
</dbReference>
<feature type="region of interest" description="Disordered" evidence="14">
    <location>
        <begin position="896"/>
        <end position="1107"/>
    </location>
</feature>
<feature type="compositionally biased region" description="Basic residues" evidence="14">
    <location>
        <begin position="798"/>
        <end position="811"/>
    </location>
</feature>
<evidence type="ECO:0000313" key="21">
    <source>
        <dbReference type="Proteomes" id="UP000717515"/>
    </source>
</evidence>
<feature type="compositionally biased region" description="Basic and acidic residues" evidence="14">
    <location>
        <begin position="852"/>
        <end position="864"/>
    </location>
</feature>
<evidence type="ECO:0000259" key="19">
    <source>
        <dbReference type="PROSITE" id="PS51805"/>
    </source>
</evidence>
<feature type="region of interest" description="Disordered" evidence="14">
    <location>
        <begin position="87"/>
        <end position="138"/>
    </location>
</feature>
<keyword evidence="5" id="KW-0677">Repeat</keyword>
<evidence type="ECO:0000256" key="3">
    <source>
        <dbReference type="ARBA" id="ARBA00022692"/>
    </source>
</evidence>
<evidence type="ECO:0000256" key="13">
    <source>
        <dbReference type="PROSITE-ProRule" id="PRU00146"/>
    </source>
</evidence>
<feature type="transmembrane region" description="Helical" evidence="15">
    <location>
        <begin position="402"/>
        <end position="418"/>
    </location>
</feature>
<dbReference type="InterPro" id="IPR013057">
    <property type="entry name" value="AA_transpt_TM"/>
</dbReference>
<keyword evidence="11" id="KW-0539">Nucleus</keyword>
<keyword evidence="10 15" id="KW-0472">Membrane</keyword>
<evidence type="ECO:0000256" key="7">
    <source>
        <dbReference type="ARBA" id="ARBA00022833"/>
    </source>
</evidence>
<feature type="transmembrane region" description="Helical" evidence="15">
    <location>
        <begin position="359"/>
        <end position="382"/>
    </location>
</feature>
<feature type="compositionally biased region" description="Polar residues" evidence="14">
    <location>
        <begin position="932"/>
        <end position="941"/>
    </location>
</feature>
<dbReference type="CDD" id="cd05839">
    <property type="entry name" value="PWWP_BRPF"/>
    <property type="match status" value="1"/>
</dbReference>
<feature type="domain" description="Bromo" evidence="16">
    <location>
        <begin position="1641"/>
        <end position="1711"/>
    </location>
</feature>
<dbReference type="InterPro" id="IPR034732">
    <property type="entry name" value="EPHD"/>
</dbReference>
<feature type="region of interest" description="Disordered" evidence="14">
    <location>
        <begin position="1125"/>
        <end position="1149"/>
    </location>
</feature>
<dbReference type="PANTHER" id="PTHR13793:SF107">
    <property type="entry name" value="BROMODOMAIN-CONTAINING PROTEIN HOMOLOG"/>
    <property type="match status" value="1"/>
</dbReference>
<feature type="region of interest" description="Disordered" evidence="14">
    <location>
        <begin position="2032"/>
        <end position="2288"/>
    </location>
</feature>
<dbReference type="GO" id="GO:0006357">
    <property type="term" value="P:regulation of transcription by RNA polymerase II"/>
    <property type="evidence" value="ECO:0007669"/>
    <property type="project" value="TreeGrafter"/>
</dbReference>
<dbReference type="InterPro" id="IPR013083">
    <property type="entry name" value="Znf_RING/FYVE/PHD"/>
</dbReference>
<dbReference type="Pfam" id="PF00855">
    <property type="entry name" value="PWWP"/>
    <property type="match status" value="1"/>
</dbReference>
<feature type="domain" description="PHD-type" evidence="17">
    <location>
        <begin position="1243"/>
        <end position="1293"/>
    </location>
</feature>
<dbReference type="SUPFAM" id="SSF63748">
    <property type="entry name" value="Tudor/PWWP/MBT"/>
    <property type="match status" value="1"/>
</dbReference>
<feature type="transmembrane region" description="Helical" evidence="15">
    <location>
        <begin position="552"/>
        <end position="574"/>
    </location>
</feature>
<dbReference type="InterPro" id="IPR001487">
    <property type="entry name" value="Bromodomain"/>
</dbReference>
<feature type="compositionally biased region" description="Polar residues" evidence="14">
    <location>
        <begin position="1773"/>
        <end position="1788"/>
    </location>
</feature>
<dbReference type="SUPFAM" id="SSF57903">
    <property type="entry name" value="FYVE/PHD zinc finger"/>
    <property type="match status" value="1"/>
</dbReference>
<dbReference type="Pfam" id="PF10513">
    <property type="entry name" value="EPL1"/>
    <property type="match status" value="1"/>
</dbReference>
<keyword evidence="4" id="KW-0479">Metal-binding</keyword>
<dbReference type="EMBL" id="JAIFTL010000109">
    <property type="protein sequence ID" value="KAG9323257.1"/>
    <property type="molecule type" value="Genomic_DNA"/>
</dbReference>
<dbReference type="CDD" id="cd15670">
    <property type="entry name" value="ePHD_BRPF"/>
    <property type="match status" value="1"/>
</dbReference>
<evidence type="ECO:0000259" key="18">
    <source>
        <dbReference type="PROSITE" id="PS50812"/>
    </source>
</evidence>
<feature type="region of interest" description="Disordered" evidence="14">
    <location>
        <begin position="834"/>
        <end position="864"/>
    </location>
</feature>
<feature type="transmembrane region" description="Helical" evidence="15">
    <location>
        <begin position="653"/>
        <end position="674"/>
    </location>
</feature>
<feature type="compositionally biased region" description="Basic and acidic residues" evidence="14">
    <location>
        <begin position="2147"/>
        <end position="2158"/>
    </location>
</feature>
<dbReference type="InterPro" id="IPR019787">
    <property type="entry name" value="Znf_PHD-finger"/>
</dbReference>
<evidence type="ECO:0000256" key="6">
    <source>
        <dbReference type="ARBA" id="ARBA00022771"/>
    </source>
</evidence>
<accession>A0A9P8CXG2</accession>
<evidence type="ECO:0000313" key="20">
    <source>
        <dbReference type="EMBL" id="KAG9323257.1"/>
    </source>
</evidence>
<feature type="compositionally biased region" description="Basic and acidic residues" evidence="14">
    <location>
        <begin position="2080"/>
        <end position="2090"/>
    </location>
</feature>
<evidence type="ECO:0000256" key="10">
    <source>
        <dbReference type="ARBA" id="ARBA00023136"/>
    </source>
</evidence>
<evidence type="ECO:0000259" key="17">
    <source>
        <dbReference type="PROSITE" id="PS50016"/>
    </source>
</evidence>
<dbReference type="InterPro" id="IPR001965">
    <property type="entry name" value="Znf_PHD"/>
</dbReference>
<feature type="transmembrane region" description="Helical" evidence="15">
    <location>
        <begin position="468"/>
        <end position="489"/>
    </location>
</feature>
<dbReference type="SUPFAM" id="SSF47370">
    <property type="entry name" value="Bromodomain"/>
    <property type="match status" value="1"/>
</dbReference>
<dbReference type="PROSITE" id="PS50016">
    <property type="entry name" value="ZF_PHD_2"/>
    <property type="match status" value="1"/>
</dbReference>
<dbReference type="PROSITE" id="PS00028">
    <property type="entry name" value="ZINC_FINGER_C2H2_1"/>
    <property type="match status" value="1"/>
</dbReference>
<dbReference type="Pfam" id="PF13831">
    <property type="entry name" value="PHD_2"/>
    <property type="match status" value="1"/>
</dbReference>
<evidence type="ECO:0000256" key="4">
    <source>
        <dbReference type="ARBA" id="ARBA00022723"/>
    </source>
</evidence>
<feature type="compositionally biased region" description="Basic and acidic residues" evidence="14">
    <location>
        <begin position="2256"/>
        <end position="2273"/>
    </location>
</feature>
<dbReference type="Pfam" id="PF00439">
    <property type="entry name" value="Bromodomain"/>
    <property type="match status" value="1"/>
</dbReference>
<feature type="compositionally biased region" description="Polar residues" evidence="14">
    <location>
        <begin position="2034"/>
        <end position="2043"/>
    </location>
</feature>
<feature type="compositionally biased region" description="Acidic residues" evidence="14">
    <location>
        <begin position="2159"/>
        <end position="2172"/>
    </location>
</feature>
<keyword evidence="3 15" id="KW-0812">Transmembrane</keyword>
<evidence type="ECO:0000256" key="15">
    <source>
        <dbReference type="SAM" id="Phobius"/>
    </source>
</evidence>
<feature type="compositionally biased region" description="Low complexity" evidence="14">
    <location>
        <begin position="777"/>
        <end position="797"/>
    </location>
</feature>
<evidence type="ECO:0000256" key="8">
    <source>
        <dbReference type="ARBA" id="ARBA00022989"/>
    </source>
</evidence>
<dbReference type="GO" id="GO:0006325">
    <property type="term" value="P:chromatin organization"/>
    <property type="evidence" value="ECO:0007669"/>
    <property type="project" value="UniProtKB-ARBA"/>
</dbReference>
<sequence length="2420" mass="267464">MEHSAPQHIAAAETLNPVASSDDVATLTVPGVESAMSRSISTKRLQASPSSEHLYDGPTPVFDDEHLHAIVGQHLVMTPTLPEMEEILSPAPANPCDDDLNTQTTHVERKRSPSSTTAATRSDKSVSETSATDGSATLNSHFQLQGGADANEVYKWHEKQTRRQLGPRSHTYHAPVNEDPIITDMKAPGGFRRHYLQNDAVTRGEPAPQLPTKSFIHFLGIFNMYEIDNFAGESFKSIPRRSIVVPKDLEKRRLSRVDTLGSRRYFMPGEELKEDEEAIDEPEEKISFGKAVGMLFKTFIASGILFLPNAFKNGGILFAPLFMTLIAVLCLHSFLLLVKCRELHPGSYGDIGQHFYGRWMRYAVLFTIAISQFGFCCGYCIFFAQQFALVVDSLGGADLDKIVWIAIFFVALVPFTFVRNIGKLGFSTFFADLCIIVGLIYLYAYDVKELVLHQDSPVPLRLFNSEDFGLFIGTAVFSYEGIGMVIPICGSMANPKQFPRALTIVLTVVCALLVSFGSLGYAAYGDSVQTIVLDDLPSGTGGEKAGKNAIQLLYIIAIFLTTPLMLFPCIRIVEQVVFRAVGDTSTGRVRLWKENLVRIVIDFAMAAVAYAGYNKLDIFISFVGSFACAPLLFIFPPLFHLRAFPHQPLWRRVSDITLIVFGFLVFFYTLVMTIQSFSRKSEIFFPLHLSFQPLLPRLHPSIHRYAPAGSSMPHTNPPAPYMPRLEPPESDAWYAKVNRAVPANSPNFDCILPGCPNSYQTKQGLERHFASIHMPKSDAAAQRSANRSSNTHSSSSHGSRKSHLVPRRRGRPPSSSLKARLKRMALQQAIPFEAQPEHHTNHSLLANHPASTRHDYGGDDDNKPREERSYLEFFPFLNTSLRLDIVDIEQDIAHKTSVGGANPSQDQESKLEETGGTKEGNNAEAGDIKPTVTESDSSGKTTHPDRLDEQSEPTVAFTEPPSENQASPGGEDMEVIEDAPVNMDLDEDADGGAASESDVFFDAKGFSEAEAELAQKSTLSSEGDADGDSKGDSKDDIKDDTKDGDIKDDAGNATLMDVDQEPNALGETPDSSVPVPEACSNVERDPENSNDDLQTNGPGASALELQPPKVLESVSPLSAINKPAAEAKASGSLEPKAPTSALPKSSFRRIPQDDDDLAEYHLPVGHNVRYIEPTETELAERVEYDMDEQDEFWLKEINAERRKQDLGEVSSSMFEKIIDRLEKEWFDLTKNIPKPTENLPPEDSACNICDDGECENSNAIVFCDGCNLAVHQDCYGIPYIPEGQWLCRKCMLSPQMPVSCIFCPSEGGAFKQTTNSRWAHLLCASWIPEVGVANTVYMEPIDNIEKIPASRWRLTCYICKLRVGACIQCETKNCFRAFHVTCARKAHLYMKSKLSKVSSSGGEVLVYRAHCHKHTPRDYKGVVDIAGAAAVFARKGLKKKRSKVRVIEDDSDDPEYRRSGDEDASVERRFSAVTAIGSAATSSLGGSRTSKAALAHQKHYSPGAPLAPMYIVSRLLPFVSKLGAKTPSLRKTSALNFIFTICKYWSLKRESRRGAPLLKRLHLEPWTASASAHRQTEEEKLKKLQTQVLLRGDLEKVRMLAELVRKRERAKLKRQELQNRYLCKIMFPLKTILEDALAELEKLDKQKYFAYPISADEVKDYHDVIKNPICFQTMGEKLACHKYGTVEEFADDARRIYQNCLIYNKVDTPYYRAASRQSKQAEHFLEKAKEDYESLDIDPRTGFLAVPIDNDIFAYDFVPFEKEATSEVEHQHGTSTKSPTSSAVTDGSVQKPRRQGSSSEPPKAPFVTGRSLRARGTPVEASTTQAQSSIQAPSSVQAQSSSTPNLSMEARRALDQTPGFRSPSRSALRPEPPKPQTATKTRADVARARLDAGKSAIPSKLSDEEDLLEQLKTKSKKSRTLAISLQSRLKPSIVDKAVVINKPAPKGWAYVVVEGEEDTTEGEDEEQEEQEKGVNKIAAHEMTPLEAQAKEEARLKKKARAQQKVLARLAKNKARAEAYARAKALKAQGVLNEAKTNQTSATKDSAVAARKGRSNSDTEIAPRNIFTDFTSLTSRTRTRRGQDVQSKDGPEEPIINDGADLDRAQSRRSKSRGSIGSEADLLVAKDAKEKPKNSVSSVPSATKRSRQQSDESAHAGSDEHEDAADGQPEDIDAQTSDQDMIDDASSRTAADEEPPRKRPKRFGSARGEPRDKQDEDGAQAASTRRLRSSETLPALPTGARTRRGSSGGQRSVTRGVGERTANDGAAKRRRDDGSEGVAKMQKSDKLSQGTRLPYGSLVWAKMDGFPWFPAELMDPKGKNVPTQVRELKREGGGGEHLVQFFDLRERGERGRSWYWVAPAQISALGVDLEEDRKRVRLKANWSSKRRKTVKDAYLDACKQLNMDASPVIAESTQVLSSGKA</sequence>
<dbReference type="CDD" id="cd06174">
    <property type="entry name" value="MFS"/>
    <property type="match status" value="1"/>
</dbReference>
<dbReference type="GO" id="GO:0016020">
    <property type="term" value="C:membrane"/>
    <property type="evidence" value="ECO:0007669"/>
    <property type="project" value="UniProtKB-SubCell"/>
</dbReference>
<dbReference type="SMART" id="SM00293">
    <property type="entry name" value="PWWP"/>
    <property type="match status" value="1"/>
</dbReference>
<feature type="region of interest" description="Disordered" evidence="14">
    <location>
        <begin position="1765"/>
        <end position="1883"/>
    </location>
</feature>
<dbReference type="SMART" id="SM00297">
    <property type="entry name" value="BROMO"/>
    <property type="match status" value="1"/>
</dbReference>
<dbReference type="GO" id="GO:0005634">
    <property type="term" value="C:nucleus"/>
    <property type="evidence" value="ECO:0007669"/>
    <property type="project" value="UniProtKB-SubCell"/>
</dbReference>
<name>A0A9P8CXG2_MORAP</name>